<dbReference type="Proteomes" id="UP001605036">
    <property type="component" value="Unassembled WGS sequence"/>
</dbReference>
<organism evidence="1 2">
    <name type="scientific">Riccia fluitans</name>
    <dbReference type="NCBI Taxonomy" id="41844"/>
    <lineage>
        <taxon>Eukaryota</taxon>
        <taxon>Viridiplantae</taxon>
        <taxon>Streptophyta</taxon>
        <taxon>Embryophyta</taxon>
        <taxon>Marchantiophyta</taxon>
        <taxon>Marchantiopsida</taxon>
        <taxon>Marchantiidae</taxon>
        <taxon>Marchantiales</taxon>
        <taxon>Ricciaceae</taxon>
        <taxon>Riccia</taxon>
    </lineage>
</organism>
<evidence type="ECO:0000313" key="2">
    <source>
        <dbReference type="Proteomes" id="UP001605036"/>
    </source>
</evidence>
<gene>
    <name evidence="1" type="ORF">R1flu_021893</name>
</gene>
<proteinExistence type="predicted"/>
<accession>A0ABD1ZS95</accession>
<dbReference type="AlphaFoldDB" id="A0ABD1ZS95"/>
<name>A0ABD1ZS95_9MARC</name>
<keyword evidence="2" id="KW-1185">Reference proteome</keyword>
<comment type="caution">
    <text evidence="1">The sequence shown here is derived from an EMBL/GenBank/DDBJ whole genome shotgun (WGS) entry which is preliminary data.</text>
</comment>
<evidence type="ECO:0000313" key="1">
    <source>
        <dbReference type="EMBL" id="KAL2653765.1"/>
    </source>
</evidence>
<dbReference type="EMBL" id="JBHFFA010000001">
    <property type="protein sequence ID" value="KAL2653765.1"/>
    <property type="molecule type" value="Genomic_DNA"/>
</dbReference>
<reference evidence="1 2" key="1">
    <citation type="submission" date="2024-09" db="EMBL/GenBank/DDBJ databases">
        <title>Chromosome-scale assembly of Riccia fluitans.</title>
        <authorList>
            <person name="Paukszto L."/>
            <person name="Sawicki J."/>
            <person name="Karawczyk K."/>
            <person name="Piernik-Szablinska J."/>
            <person name="Szczecinska M."/>
            <person name="Mazdziarz M."/>
        </authorList>
    </citation>
    <scope>NUCLEOTIDE SEQUENCE [LARGE SCALE GENOMIC DNA]</scope>
    <source>
        <strain evidence="1">Rf_01</strain>
        <tissue evidence="1">Aerial parts of the thallus</tissue>
    </source>
</reference>
<sequence length="113" mass="12394">MALASQRRHRHHRTPVVGFGSFLPCVARGSQCLEEMLVPTSLCFLACIASSSRCSFGSIPCASDFRLSSVCFGAHGVCSKEFHLNYLMHQGAVQVLTVFAGGLHLDWFVRVHI</sequence>
<protein>
    <submittedName>
        <fullName evidence="1">Uncharacterized protein</fullName>
    </submittedName>
</protein>